<dbReference type="SUPFAM" id="SSF46894">
    <property type="entry name" value="C-terminal effector domain of the bipartite response regulators"/>
    <property type="match status" value="1"/>
</dbReference>
<keyword evidence="6" id="KW-1185">Reference proteome</keyword>
<organism evidence="5 6">
    <name type="scientific">Fulvivirga imtechensis AK7</name>
    <dbReference type="NCBI Taxonomy" id="1237149"/>
    <lineage>
        <taxon>Bacteria</taxon>
        <taxon>Pseudomonadati</taxon>
        <taxon>Bacteroidota</taxon>
        <taxon>Cytophagia</taxon>
        <taxon>Cytophagales</taxon>
        <taxon>Fulvivirgaceae</taxon>
        <taxon>Fulvivirga</taxon>
    </lineage>
</organism>
<dbReference type="GO" id="GO:0003677">
    <property type="term" value="F:DNA binding"/>
    <property type="evidence" value="ECO:0007669"/>
    <property type="project" value="UniProtKB-KW"/>
</dbReference>
<dbReference type="EMBL" id="AMZN01000084">
    <property type="protein sequence ID" value="ELR69095.1"/>
    <property type="molecule type" value="Genomic_DNA"/>
</dbReference>
<sequence>MGTDQYGILFIDYRQLPGFDIEQFSLLSARNPELKIAVVSDDNDHKSILQVLNQGVSVFITKNCGLQEITMAYHAMQRGEKFFCNKILNILLQLRTPEQAIKNSVLTERELEVLKLIAIGYSTLEVADQLYLSPHTVSTHRKNIIKKLTIKSPTEFVVHAIDLGLVNFDAKC</sequence>
<dbReference type="AlphaFoldDB" id="L8JJV8"/>
<dbReference type="PROSITE" id="PS50043">
    <property type="entry name" value="HTH_LUXR_2"/>
    <property type="match status" value="1"/>
</dbReference>
<name>L8JJV8_9BACT</name>
<protein>
    <submittedName>
        <fullName evidence="5">Two-component system response regulator</fullName>
    </submittedName>
</protein>
<gene>
    <name evidence="5" type="ORF">C900_05484</name>
</gene>
<evidence type="ECO:0000259" key="4">
    <source>
        <dbReference type="PROSITE" id="PS50043"/>
    </source>
</evidence>
<evidence type="ECO:0000256" key="2">
    <source>
        <dbReference type="ARBA" id="ARBA00023125"/>
    </source>
</evidence>
<dbReference type="PANTHER" id="PTHR44688:SF16">
    <property type="entry name" value="DNA-BINDING TRANSCRIPTIONAL ACTIVATOR DEVR_DOSR"/>
    <property type="match status" value="1"/>
</dbReference>
<dbReference type="STRING" id="1237149.C900_05484"/>
<dbReference type="PANTHER" id="PTHR44688">
    <property type="entry name" value="DNA-BINDING TRANSCRIPTIONAL ACTIVATOR DEVR_DOSR"/>
    <property type="match status" value="1"/>
</dbReference>
<dbReference type="CDD" id="cd06170">
    <property type="entry name" value="LuxR_C_like"/>
    <property type="match status" value="1"/>
</dbReference>
<feature type="domain" description="HTH luxR-type" evidence="4">
    <location>
        <begin position="99"/>
        <end position="164"/>
    </location>
</feature>
<dbReference type="Proteomes" id="UP000011135">
    <property type="component" value="Unassembled WGS sequence"/>
</dbReference>
<dbReference type="eggNOG" id="COG2197">
    <property type="taxonomic scope" value="Bacteria"/>
</dbReference>
<dbReference type="SUPFAM" id="SSF52172">
    <property type="entry name" value="CheY-like"/>
    <property type="match status" value="1"/>
</dbReference>
<evidence type="ECO:0000256" key="1">
    <source>
        <dbReference type="ARBA" id="ARBA00023015"/>
    </source>
</evidence>
<dbReference type="SMART" id="SM00421">
    <property type="entry name" value="HTH_LUXR"/>
    <property type="match status" value="1"/>
</dbReference>
<dbReference type="Pfam" id="PF00196">
    <property type="entry name" value="GerE"/>
    <property type="match status" value="1"/>
</dbReference>
<dbReference type="PRINTS" id="PR00038">
    <property type="entry name" value="HTHLUXR"/>
</dbReference>
<proteinExistence type="predicted"/>
<evidence type="ECO:0000313" key="6">
    <source>
        <dbReference type="Proteomes" id="UP000011135"/>
    </source>
</evidence>
<dbReference type="InterPro" id="IPR011006">
    <property type="entry name" value="CheY-like_superfamily"/>
</dbReference>
<dbReference type="InterPro" id="IPR000792">
    <property type="entry name" value="Tscrpt_reg_LuxR_C"/>
</dbReference>
<dbReference type="PROSITE" id="PS00622">
    <property type="entry name" value="HTH_LUXR_1"/>
    <property type="match status" value="1"/>
</dbReference>
<evidence type="ECO:0000313" key="5">
    <source>
        <dbReference type="EMBL" id="ELR69095.1"/>
    </source>
</evidence>
<keyword evidence="3" id="KW-0804">Transcription</keyword>
<reference evidence="5 6" key="1">
    <citation type="submission" date="2012-12" db="EMBL/GenBank/DDBJ databases">
        <title>Genome assembly of Fulvivirga imtechensis AK7.</title>
        <authorList>
            <person name="Nupur N."/>
            <person name="Khatri I."/>
            <person name="Kumar R."/>
            <person name="Subramanian S."/>
            <person name="Pinnaka A."/>
        </authorList>
    </citation>
    <scope>NUCLEOTIDE SEQUENCE [LARGE SCALE GENOMIC DNA]</scope>
    <source>
        <strain evidence="5 6">AK7</strain>
    </source>
</reference>
<comment type="caution">
    <text evidence="5">The sequence shown here is derived from an EMBL/GenBank/DDBJ whole genome shotgun (WGS) entry which is preliminary data.</text>
</comment>
<evidence type="ECO:0000256" key="3">
    <source>
        <dbReference type="ARBA" id="ARBA00023163"/>
    </source>
</evidence>
<dbReference type="Gene3D" id="3.40.50.2300">
    <property type="match status" value="1"/>
</dbReference>
<keyword evidence="2" id="KW-0238">DNA-binding</keyword>
<keyword evidence="1" id="KW-0805">Transcription regulation</keyword>
<dbReference type="GO" id="GO:0006355">
    <property type="term" value="P:regulation of DNA-templated transcription"/>
    <property type="evidence" value="ECO:0007669"/>
    <property type="project" value="InterPro"/>
</dbReference>
<accession>L8JJV8</accession>
<dbReference type="InterPro" id="IPR016032">
    <property type="entry name" value="Sig_transdc_resp-reg_C-effctor"/>
</dbReference>